<name>A0A554VFQ0_9FLAO</name>
<dbReference type="Proteomes" id="UP000318833">
    <property type="component" value="Unassembled WGS sequence"/>
</dbReference>
<keyword evidence="2" id="KW-1185">Reference proteome</keyword>
<sequence>MKNFEKVYFVDRNEWRNWLQKNFRKADEIWLIYPKKSSGKPRILYNDAVEEALCFGWIDSIVKKVDDEHTAQRFTPRKANSIYSQPNRERLYWLTQQKMLHPSIQEISKKILQEDFVFPTDIMEKIKKNNIAWSNYQKLSISYRRIRIAYIDSARKRPEEFEKRLTNFINKTSQGKLIAGFGGIKKYY</sequence>
<dbReference type="AlphaFoldDB" id="A0A554VFQ0"/>
<dbReference type="EMBL" id="VLNR01000050">
    <property type="protein sequence ID" value="TSE06092.1"/>
    <property type="molecule type" value="Genomic_DNA"/>
</dbReference>
<evidence type="ECO:0000313" key="2">
    <source>
        <dbReference type="Proteomes" id="UP000318833"/>
    </source>
</evidence>
<dbReference type="OrthoDB" id="9796999at2"/>
<evidence type="ECO:0008006" key="3">
    <source>
        <dbReference type="Google" id="ProtNLM"/>
    </source>
</evidence>
<organism evidence="1 2">
    <name type="scientific">Aquimarina algiphila</name>
    <dbReference type="NCBI Taxonomy" id="2047982"/>
    <lineage>
        <taxon>Bacteria</taxon>
        <taxon>Pseudomonadati</taxon>
        <taxon>Bacteroidota</taxon>
        <taxon>Flavobacteriia</taxon>
        <taxon>Flavobacteriales</taxon>
        <taxon>Flavobacteriaceae</taxon>
        <taxon>Aquimarina</taxon>
    </lineage>
</organism>
<dbReference type="RefSeq" id="WP_143917774.1">
    <property type="nucleotide sequence ID" value="NZ_CANLFO010000002.1"/>
</dbReference>
<gene>
    <name evidence="1" type="ORF">FOF46_20805</name>
</gene>
<accession>A0A554VFQ0</accession>
<evidence type="ECO:0000313" key="1">
    <source>
        <dbReference type="EMBL" id="TSE06092.1"/>
    </source>
</evidence>
<dbReference type="Pfam" id="PF13376">
    <property type="entry name" value="OmdA"/>
    <property type="match status" value="1"/>
</dbReference>
<proteinExistence type="predicted"/>
<protein>
    <recommendedName>
        <fullName evidence="3">Bacteriocin-protection protein</fullName>
    </recommendedName>
</protein>
<reference evidence="1 2" key="1">
    <citation type="submission" date="2019-07" db="EMBL/GenBank/DDBJ databases">
        <title>The draft genome sequence of Aquimarina algiphila M91.</title>
        <authorList>
            <person name="Meng X."/>
        </authorList>
    </citation>
    <scope>NUCLEOTIDE SEQUENCE [LARGE SCALE GENOMIC DNA]</scope>
    <source>
        <strain evidence="1 2">M91</strain>
    </source>
</reference>
<comment type="caution">
    <text evidence="1">The sequence shown here is derived from an EMBL/GenBank/DDBJ whole genome shotgun (WGS) entry which is preliminary data.</text>
</comment>